<feature type="signal peptide" evidence="4">
    <location>
        <begin position="1"/>
        <end position="23"/>
    </location>
</feature>
<dbReference type="InterPro" id="IPR051871">
    <property type="entry name" value="GMC_Oxidoreductase-Related"/>
</dbReference>
<evidence type="ECO:0000313" key="5">
    <source>
        <dbReference type="EMBL" id="CAJ1977175.1"/>
    </source>
</evidence>
<sequence>MDTNPIFSMVALLLLVLQSPLESFDSLESPARYTSMGWMLEKFIWAFLIECTFLAGLSHSHQGDAFFKVLLCKKGTSAPRILSYDYIIIGGGSCGCPIAVTLSQGARVLVLERGGSPYTNPERIHLKNFVNSLADISPSSFSQPFLSTDGVLNSRARVLGGGSVLNAGFYSRASSEYVRTSGWNESLVEDSYKWVEKKVVFEPQCCSGNQQ</sequence>
<feature type="chain" id="PRO_5041720898" description="Glucose-methanol-choline oxidoreductase N-terminal domain-containing protein" evidence="4">
    <location>
        <begin position="24"/>
        <end position="211"/>
    </location>
</feature>
<keyword evidence="6" id="KW-1185">Reference proteome</keyword>
<evidence type="ECO:0000256" key="1">
    <source>
        <dbReference type="ARBA" id="ARBA00001974"/>
    </source>
</evidence>
<evidence type="ECO:0000256" key="4">
    <source>
        <dbReference type="SAM" id="SignalP"/>
    </source>
</evidence>
<dbReference type="PANTHER" id="PTHR45968:SF31">
    <property type="entry name" value="GLUCOSE-METHANOL-CHOLINE (GMC) OXIDOREDUCTASE FAMILY PROTEIN"/>
    <property type="match status" value="1"/>
</dbReference>
<keyword evidence="3" id="KW-0274">FAD</keyword>
<dbReference type="Gramene" id="rna-AYBTSS11_LOCUS29324">
    <property type="protein sequence ID" value="CAJ1977175.1"/>
    <property type="gene ID" value="gene-AYBTSS11_LOCUS29324"/>
</dbReference>
<dbReference type="Gene3D" id="3.50.50.60">
    <property type="entry name" value="FAD/NAD(P)-binding domain"/>
    <property type="match status" value="1"/>
</dbReference>
<reference evidence="5" key="1">
    <citation type="submission" date="2023-10" db="EMBL/GenBank/DDBJ databases">
        <authorList>
            <person name="Domelevo Entfellner J.-B."/>
        </authorList>
    </citation>
    <scope>NUCLEOTIDE SEQUENCE</scope>
</reference>
<evidence type="ECO:0000256" key="2">
    <source>
        <dbReference type="ARBA" id="ARBA00022630"/>
    </source>
</evidence>
<dbReference type="PANTHER" id="PTHR45968">
    <property type="entry name" value="OSJNBA0019K04.7 PROTEIN"/>
    <property type="match status" value="1"/>
</dbReference>
<accession>A0AA86W2A4</accession>
<comment type="cofactor">
    <cofactor evidence="1">
        <name>FAD</name>
        <dbReference type="ChEBI" id="CHEBI:57692"/>
    </cofactor>
</comment>
<dbReference type="EMBL" id="OY731407">
    <property type="protein sequence ID" value="CAJ1977175.1"/>
    <property type="molecule type" value="Genomic_DNA"/>
</dbReference>
<dbReference type="SUPFAM" id="SSF51905">
    <property type="entry name" value="FAD/NAD(P)-binding domain"/>
    <property type="match status" value="1"/>
</dbReference>
<gene>
    <name evidence="5" type="ORF">AYBTSS11_LOCUS29324</name>
</gene>
<dbReference type="InterPro" id="IPR036188">
    <property type="entry name" value="FAD/NAD-bd_sf"/>
</dbReference>
<evidence type="ECO:0008006" key="7">
    <source>
        <dbReference type="Google" id="ProtNLM"/>
    </source>
</evidence>
<evidence type="ECO:0000256" key="3">
    <source>
        <dbReference type="ARBA" id="ARBA00022827"/>
    </source>
</evidence>
<protein>
    <recommendedName>
        <fullName evidence="7">Glucose-methanol-choline oxidoreductase N-terminal domain-containing protein</fullName>
    </recommendedName>
</protein>
<proteinExistence type="predicted"/>
<dbReference type="Proteomes" id="UP001189624">
    <property type="component" value="Chromosome 10"/>
</dbReference>
<name>A0AA86W2A4_9FABA</name>
<dbReference type="AlphaFoldDB" id="A0AA86W2A4"/>
<keyword evidence="2" id="KW-0285">Flavoprotein</keyword>
<organism evidence="5 6">
    <name type="scientific">Sphenostylis stenocarpa</name>
    <dbReference type="NCBI Taxonomy" id="92480"/>
    <lineage>
        <taxon>Eukaryota</taxon>
        <taxon>Viridiplantae</taxon>
        <taxon>Streptophyta</taxon>
        <taxon>Embryophyta</taxon>
        <taxon>Tracheophyta</taxon>
        <taxon>Spermatophyta</taxon>
        <taxon>Magnoliopsida</taxon>
        <taxon>eudicotyledons</taxon>
        <taxon>Gunneridae</taxon>
        <taxon>Pentapetalae</taxon>
        <taxon>rosids</taxon>
        <taxon>fabids</taxon>
        <taxon>Fabales</taxon>
        <taxon>Fabaceae</taxon>
        <taxon>Papilionoideae</taxon>
        <taxon>50 kb inversion clade</taxon>
        <taxon>NPAAA clade</taxon>
        <taxon>indigoferoid/millettioid clade</taxon>
        <taxon>Phaseoleae</taxon>
        <taxon>Sphenostylis</taxon>
    </lineage>
</organism>
<evidence type="ECO:0000313" key="6">
    <source>
        <dbReference type="Proteomes" id="UP001189624"/>
    </source>
</evidence>
<keyword evidence="4" id="KW-0732">Signal</keyword>